<protein>
    <submittedName>
        <fullName evidence="6">GFA family protein</fullName>
    </submittedName>
</protein>
<proteinExistence type="inferred from homology"/>
<dbReference type="PROSITE" id="PS51891">
    <property type="entry name" value="CENP_V_GFA"/>
    <property type="match status" value="1"/>
</dbReference>
<dbReference type="RefSeq" id="WP_277278598.1">
    <property type="nucleotide sequence ID" value="NZ_JAROCY010000012.1"/>
</dbReference>
<feature type="domain" description="CENP-V/GFA" evidence="5">
    <location>
        <begin position="9"/>
        <end position="128"/>
    </location>
</feature>
<dbReference type="PANTHER" id="PTHR33337">
    <property type="entry name" value="GFA DOMAIN-CONTAINING PROTEIN"/>
    <property type="match status" value="1"/>
</dbReference>
<evidence type="ECO:0000256" key="1">
    <source>
        <dbReference type="ARBA" id="ARBA00005495"/>
    </source>
</evidence>
<keyword evidence="3" id="KW-0862">Zinc</keyword>
<sequence>MADTSEPFGEGRCACGAVSYRLHDAPYVVHCCHCTDCQRECGSAFALNAVIETDRVEITAGCPEAVILPSASGRGQEVLRCPACRTAVWSHYGGVGSKAAFIRVGTLDRPAACPPSVHIFTRSKLPWVQIPPGAHQFEAFYPGREIPAIYGEAGAARFRALRGR</sequence>
<dbReference type="PANTHER" id="PTHR33337:SF33">
    <property type="entry name" value="CENP-V_GFA DOMAIN-CONTAINING PROTEIN"/>
    <property type="match status" value="1"/>
</dbReference>
<keyword evidence="4" id="KW-0456">Lyase</keyword>
<evidence type="ECO:0000259" key="5">
    <source>
        <dbReference type="PROSITE" id="PS51891"/>
    </source>
</evidence>
<dbReference type="Proteomes" id="UP001222770">
    <property type="component" value="Unassembled WGS sequence"/>
</dbReference>
<evidence type="ECO:0000256" key="4">
    <source>
        <dbReference type="ARBA" id="ARBA00023239"/>
    </source>
</evidence>
<dbReference type="EMBL" id="JAROCY010000012">
    <property type="protein sequence ID" value="MDF8334175.1"/>
    <property type="molecule type" value="Genomic_DNA"/>
</dbReference>
<dbReference type="Gene3D" id="3.90.1590.10">
    <property type="entry name" value="glutathione-dependent formaldehyde- activating enzyme (gfa)"/>
    <property type="match status" value="1"/>
</dbReference>
<dbReference type="InterPro" id="IPR006913">
    <property type="entry name" value="CENP-V/GFA"/>
</dbReference>
<evidence type="ECO:0000313" key="6">
    <source>
        <dbReference type="EMBL" id="MDF8334175.1"/>
    </source>
</evidence>
<evidence type="ECO:0000313" key="7">
    <source>
        <dbReference type="Proteomes" id="UP001222770"/>
    </source>
</evidence>
<evidence type="ECO:0000256" key="3">
    <source>
        <dbReference type="ARBA" id="ARBA00022833"/>
    </source>
</evidence>
<reference evidence="6 7" key="1">
    <citation type="submission" date="2023-03" db="EMBL/GenBank/DDBJ databases">
        <title>Novosphingobium cyanobacteriorum sp. nov., isolated from a eutrophic reservoir during the Microcystis bloom period.</title>
        <authorList>
            <person name="Kang M."/>
            <person name="Le V."/>
            <person name="Ko S.-R."/>
            <person name="Lee S.-A."/>
            <person name="Ahn C.-Y."/>
        </authorList>
    </citation>
    <scope>NUCLEOTIDE SEQUENCE [LARGE SCALE GENOMIC DNA]</scope>
    <source>
        <strain evidence="6 7">HBC54</strain>
    </source>
</reference>
<gene>
    <name evidence="6" type="ORF">POM99_13250</name>
</gene>
<dbReference type="SUPFAM" id="SSF51316">
    <property type="entry name" value="Mss4-like"/>
    <property type="match status" value="1"/>
</dbReference>
<keyword evidence="2" id="KW-0479">Metal-binding</keyword>
<dbReference type="Pfam" id="PF04828">
    <property type="entry name" value="GFA"/>
    <property type="match status" value="1"/>
</dbReference>
<evidence type="ECO:0000256" key="2">
    <source>
        <dbReference type="ARBA" id="ARBA00022723"/>
    </source>
</evidence>
<dbReference type="InterPro" id="IPR011057">
    <property type="entry name" value="Mss4-like_sf"/>
</dbReference>
<comment type="caution">
    <text evidence="6">The sequence shown here is derived from an EMBL/GenBank/DDBJ whole genome shotgun (WGS) entry which is preliminary data.</text>
</comment>
<accession>A0ABT6CJT7</accession>
<organism evidence="6 7">
    <name type="scientific">Novosphingobium cyanobacteriorum</name>
    <dbReference type="NCBI Taxonomy" id="3024215"/>
    <lineage>
        <taxon>Bacteria</taxon>
        <taxon>Pseudomonadati</taxon>
        <taxon>Pseudomonadota</taxon>
        <taxon>Alphaproteobacteria</taxon>
        <taxon>Sphingomonadales</taxon>
        <taxon>Sphingomonadaceae</taxon>
        <taxon>Novosphingobium</taxon>
    </lineage>
</organism>
<keyword evidence="7" id="KW-1185">Reference proteome</keyword>
<comment type="similarity">
    <text evidence="1">Belongs to the Gfa family.</text>
</comment>
<name>A0ABT6CJT7_9SPHN</name>